<protein>
    <submittedName>
        <fullName evidence="1">Uncharacterized protein</fullName>
    </submittedName>
</protein>
<dbReference type="EMBL" id="CYKH01001124">
    <property type="protein sequence ID" value="CUG84551.1"/>
    <property type="molecule type" value="Genomic_DNA"/>
</dbReference>
<evidence type="ECO:0000313" key="2">
    <source>
        <dbReference type="Proteomes" id="UP000051952"/>
    </source>
</evidence>
<dbReference type="VEuPathDB" id="TriTrypDB:BSAL_88865"/>
<accession>A0A0S4J675</accession>
<keyword evidence="2" id="KW-1185">Reference proteome</keyword>
<dbReference type="AlphaFoldDB" id="A0A0S4J675"/>
<proteinExistence type="predicted"/>
<evidence type="ECO:0000313" key="1">
    <source>
        <dbReference type="EMBL" id="CUG84551.1"/>
    </source>
</evidence>
<sequence>MTESSADSGIFSQKPALNHSRLHFQDVTFVQRWTYYSGIDEAAVLPALTFIDVVNTTIAFQSCNFSSYQLIASHTPKPFPPLLLRVSGPFNSSTLLLYNVMTQVHPIGTSGAAQVLLPLLLLRLVT</sequence>
<name>A0A0S4J675_BODSA</name>
<dbReference type="Proteomes" id="UP000051952">
    <property type="component" value="Unassembled WGS sequence"/>
</dbReference>
<reference evidence="2" key="1">
    <citation type="submission" date="2015-09" db="EMBL/GenBank/DDBJ databases">
        <authorList>
            <consortium name="Pathogen Informatics"/>
        </authorList>
    </citation>
    <scope>NUCLEOTIDE SEQUENCE [LARGE SCALE GENOMIC DNA]</scope>
    <source>
        <strain evidence="2">Lake Konstanz</strain>
    </source>
</reference>
<gene>
    <name evidence="1" type="ORF">BSAL_88865</name>
</gene>
<organism evidence="1 2">
    <name type="scientific">Bodo saltans</name>
    <name type="common">Flagellated protozoan</name>
    <dbReference type="NCBI Taxonomy" id="75058"/>
    <lineage>
        <taxon>Eukaryota</taxon>
        <taxon>Discoba</taxon>
        <taxon>Euglenozoa</taxon>
        <taxon>Kinetoplastea</taxon>
        <taxon>Metakinetoplastina</taxon>
        <taxon>Eubodonida</taxon>
        <taxon>Bodonidae</taxon>
        <taxon>Bodo</taxon>
    </lineage>
</organism>